<reference evidence="1" key="2">
    <citation type="journal article" date="2015" name="Fish Shellfish Immunol.">
        <title>Early steps in the European eel (Anguilla anguilla)-Vibrio vulnificus interaction in the gills: Role of the RtxA13 toxin.</title>
        <authorList>
            <person name="Callol A."/>
            <person name="Pajuelo D."/>
            <person name="Ebbesson L."/>
            <person name="Teles M."/>
            <person name="MacKenzie S."/>
            <person name="Amaro C."/>
        </authorList>
    </citation>
    <scope>NUCLEOTIDE SEQUENCE</scope>
</reference>
<dbReference type="AlphaFoldDB" id="A0A0E9RZQ3"/>
<organism evidence="1">
    <name type="scientific">Anguilla anguilla</name>
    <name type="common">European freshwater eel</name>
    <name type="synonym">Muraena anguilla</name>
    <dbReference type="NCBI Taxonomy" id="7936"/>
    <lineage>
        <taxon>Eukaryota</taxon>
        <taxon>Metazoa</taxon>
        <taxon>Chordata</taxon>
        <taxon>Craniata</taxon>
        <taxon>Vertebrata</taxon>
        <taxon>Euteleostomi</taxon>
        <taxon>Actinopterygii</taxon>
        <taxon>Neopterygii</taxon>
        <taxon>Teleostei</taxon>
        <taxon>Anguilliformes</taxon>
        <taxon>Anguillidae</taxon>
        <taxon>Anguilla</taxon>
    </lineage>
</organism>
<protein>
    <submittedName>
        <fullName evidence="1">Uncharacterized protein</fullName>
    </submittedName>
</protein>
<dbReference type="EMBL" id="GBXM01074195">
    <property type="protein sequence ID" value="JAH34382.1"/>
    <property type="molecule type" value="Transcribed_RNA"/>
</dbReference>
<name>A0A0E9RZQ3_ANGAN</name>
<reference evidence="1" key="1">
    <citation type="submission" date="2014-11" db="EMBL/GenBank/DDBJ databases">
        <authorList>
            <person name="Amaro Gonzalez C."/>
        </authorList>
    </citation>
    <scope>NUCLEOTIDE SEQUENCE</scope>
</reference>
<proteinExistence type="predicted"/>
<accession>A0A0E9RZQ3</accession>
<sequence>MCTSIQSAVSREVHSGGLVSCSSNYFKNI</sequence>
<evidence type="ECO:0000313" key="1">
    <source>
        <dbReference type="EMBL" id="JAH34382.1"/>
    </source>
</evidence>